<accession>A0A069A490</accession>
<evidence type="ECO:0000313" key="1">
    <source>
        <dbReference type="EMBL" id="CDS82946.1"/>
    </source>
</evidence>
<dbReference type="EMBL" id="LK932338">
    <property type="protein sequence ID" value="CDS82946.1"/>
    <property type="molecule type" value="Genomic_DNA"/>
</dbReference>
<dbReference type="RefSeq" id="WP_015994347.1">
    <property type="nucleotide sequence ID" value="NZ_BIOV01000045.1"/>
</dbReference>
<name>A0A069A490_CLODI</name>
<dbReference type="AlphaFoldDB" id="A0A069A490"/>
<reference evidence="1" key="1">
    <citation type="submission" date="2014-07" db="EMBL/GenBank/DDBJ databases">
        <authorList>
            <person name="Monot Marc"/>
        </authorList>
    </citation>
    <scope>NUCLEOTIDE SEQUENCE</scope>
    <source>
        <strain evidence="1">7032994</strain>
    </source>
</reference>
<gene>
    <name evidence="1" type="ORF">BN1097_1310009</name>
</gene>
<proteinExistence type="predicted"/>
<protein>
    <recommendedName>
        <fullName evidence="2">Phage protein</fullName>
    </recommendedName>
</protein>
<organism evidence="1">
    <name type="scientific">Clostridioides difficile</name>
    <name type="common">Peptoclostridium difficile</name>
    <dbReference type="NCBI Taxonomy" id="1496"/>
    <lineage>
        <taxon>Bacteria</taxon>
        <taxon>Bacillati</taxon>
        <taxon>Bacillota</taxon>
        <taxon>Clostridia</taxon>
        <taxon>Peptostreptococcales</taxon>
        <taxon>Peptostreptococcaceae</taxon>
        <taxon>Clostridioides</taxon>
    </lineage>
</organism>
<sequence length="125" mass="14420">MINIDRRRKDIIRTINMNPTNITITNIKKTEIDGAFEETETEIKCVVRIFNEKTAEKQISSEKQGTFSSIRTYGMLVSDDVVLDVNSRDSLEFECIYGRMKIVNVYPQIVKGELCGYQCSLERID</sequence>
<evidence type="ECO:0008006" key="2">
    <source>
        <dbReference type="Google" id="ProtNLM"/>
    </source>
</evidence>